<dbReference type="Pfam" id="PF02847">
    <property type="entry name" value="MA3"/>
    <property type="match status" value="1"/>
</dbReference>
<comment type="subcellular location">
    <subcellularLocation>
        <location evidence="1">Nucleus</location>
        <location evidence="1">Nucleolus</location>
    </subcellularLocation>
</comment>
<evidence type="ECO:0000256" key="1">
    <source>
        <dbReference type="ARBA" id="ARBA00004604"/>
    </source>
</evidence>
<feature type="compositionally biased region" description="Acidic residues" evidence="4">
    <location>
        <begin position="404"/>
        <end position="424"/>
    </location>
</feature>
<dbReference type="SMART" id="SM00543">
    <property type="entry name" value="MIF4G"/>
    <property type="match status" value="1"/>
</dbReference>
<dbReference type="InterPro" id="IPR016024">
    <property type="entry name" value="ARM-type_fold"/>
</dbReference>
<reference evidence="6 7" key="1">
    <citation type="journal article" date="2009" name="Genome Res.">
        <title>Comparative genomics of protoploid Saccharomycetaceae.</title>
        <authorList>
            <consortium name="The Genolevures Consortium"/>
            <person name="Souciet J.-L."/>
            <person name="Dujon B."/>
            <person name="Gaillardin C."/>
            <person name="Johnston M."/>
            <person name="Baret P.V."/>
            <person name="Cliften P."/>
            <person name="Sherman D.J."/>
            <person name="Weissenbach J."/>
            <person name="Westhof E."/>
            <person name="Wincker P."/>
            <person name="Jubin C."/>
            <person name="Poulain J."/>
            <person name="Barbe V."/>
            <person name="Segurens B."/>
            <person name="Artiguenave F."/>
            <person name="Anthouard V."/>
            <person name="Vacherie B."/>
            <person name="Val M.-E."/>
            <person name="Fulton R.S."/>
            <person name="Minx P."/>
            <person name="Wilson R."/>
            <person name="Durrens P."/>
            <person name="Jean G."/>
            <person name="Marck C."/>
            <person name="Martin T."/>
            <person name="Nikolski M."/>
            <person name="Rolland T."/>
            <person name="Seret M.-L."/>
            <person name="Casaregola S."/>
            <person name="Despons L."/>
            <person name="Fairhead C."/>
            <person name="Fischer G."/>
            <person name="Lafontaine I."/>
            <person name="Leh V."/>
            <person name="Lemaire M."/>
            <person name="de Montigny J."/>
            <person name="Neuveglise C."/>
            <person name="Thierry A."/>
            <person name="Blanc-Lenfle I."/>
            <person name="Bleykasten C."/>
            <person name="Diffels J."/>
            <person name="Fritsch E."/>
            <person name="Frangeul L."/>
            <person name="Goeffon A."/>
            <person name="Jauniaux N."/>
            <person name="Kachouri-Lafond R."/>
            <person name="Payen C."/>
            <person name="Potier S."/>
            <person name="Pribylova L."/>
            <person name="Ozanne C."/>
            <person name="Richard G.-F."/>
            <person name="Sacerdot C."/>
            <person name="Straub M.-L."/>
            <person name="Talla E."/>
        </authorList>
    </citation>
    <scope>NUCLEOTIDE SEQUENCE [LARGE SCALE GENOMIC DNA]</scope>
    <source>
        <strain evidence="7">ATCC 56472 / CBS 6340 / NRRL Y-8284</strain>
    </source>
</reference>
<dbReference type="OMA" id="MQYYAKK"/>
<dbReference type="RefSeq" id="XP_002555810.1">
    <property type="nucleotide sequence ID" value="XM_002555764.1"/>
</dbReference>
<keyword evidence="3" id="KW-0539">Nucleus</keyword>
<accession>C5DNL2</accession>
<comment type="similarity">
    <text evidence="2">Belongs to the CWC22 family.</text>
</comment>
<dbReference type="KEGG" id="lth:KLTH0G17952g"/>
<dbReference type="HOGENOM" id="CLU_006786_2_0_1"/>
<dbReference type="EMBL" id="CU928171">
    <property type="protein sequence ID" value="CAR25373.1"/>
    <property type="molecule type" value="Genomic_DNA"/>
</dbReference>
<feature type="compositionally biased region" description="Basic and acidic residues" evidence="4">
    <location>
        <begin position="456"/>
        <end position="475"/>
    </location>
</feature>
<evidence type="ECO:0000256" key="3">
    <source>
        <dbReference type="ARBA" id="ARBA00023242"/>
    </source>
</evidence>
<dbReference type="PROSITE" id="PS51366">
    <property type="entry name" value="MI"/>
    <property type="match status" value="1"/>
</dbReference>
<dbReference type="GO" id="GO:0003723">
    <property type="term" value="F:RNA binding"/>
    <property type="evidence" value="ECO:0007669"/>
    <property type="project" value="InterPro"/>
</dbReference>
<dbReference type="SMART" id="SM00544">
    <property type="entry name" value="MA3"/>
    <property type="match status" value="1"/>
</dbReference>
<dbReference type="GO" id="GO:0005730">
    <property type="term" value="C:nucleolus"/>
    <property type="evidence" value="ECO:0007669"/>
    <property type="project" value="UniProtKB-SubCell"/>
</dbReference>
<feature type="compositionally biased region" description="Basic residues" evidence="4">
    <location>
        <begin position="315"/>
        <end position="325"/>
    </location>
</feature>
<dbReference type="AlphaFoldDB" id="C5DNL2"/>
<evidence type="ECO:0000256" key="2">
    <source>
        <dbReference type="ARBA" id="ARBA00006856"/>
    </source>
</evidence>
<dbReference type="PANTHER" id="PTHR18034">
    <property type="entry name" value="CELL CYCLE CONTROL PROTEIN CWF22-RELATED"/>
    <property type="match status" value="1"/>
</dbReference>
<dbReference type="OrthoDB" id="361797at2759"/>
<feature type="compositionally biased region" description="Basic and acidic residues" evidence="4">
    <location>
        <begin position="30"/>
        <end position="44"/>
    </location>
</feature>
<feature type="domain" description="MI" evidence="5">
    <location>
        <begin position="822"/>
        <end position="960"/>
    </location>
</feature>
<dbReference type="GeneID" id="8294104"/>
<dbReference type="STRING" id="559295.C5DNL2"/>
<feature type="compositionally biased region" description="Basic residues" evidence="4">
    <location>
        <begin position="258"/>
        <end position="270"/>
    </location>
</feature>
<organism evidence="6 7">
    <name type="scientific">Lachancea thermotolerans (strain ATCC 56472 / CBS 6340 / NRRL Y-8284)</name>
    <name type="common">Yeast</name>
    <name type="synonym">Kluyveromyces thermotolerans</name>
    <dbReference type="NCBI Taxonomy" id="559295"/>
    <lineage>
        <taxon>Eukaryota</taxon>
        <taxon>Fungi</taxon>
        <taxon>Dikarya</taxon>
        <taxon>Ascomycota</taxon>
        <taxon>Saccharomycotina</taxon>
        <taxon>Saccharomycetes</taxon>
        <taxon>Saccharomycetales</taxon>
        <taxon>Saccharomycetaceae</taxon>
        <taxon>Lachancea</taxon>
    </lineage>
</organism>
<dbReference type="Proteomes" id="UP000002036">
    <property type="component" value="Chromosome G"/>
</dbReference>
<name>C5DNL2_LACTC</name>
<evidence type="ECO:0000313" key="6">
    <source>
        <dbReference type="EMBL" id="CAR25373.1"/>
    </source>
</evidence>
<dbReference type="eggNOG" id="KOG2141">
    <property type="taxonomic scope" value="Eukaryota"/>
</dbReference>
<feature type="compositionally biased region" description="Basic residues" evidence="4">
    <location>
        <begin position="90"/>
        <end position="103"/>
    </location>
</feature>
<evidence type="ECO:0000256" key="4">
    <source>
        <dbReference type="SAM" id="MobiDB-lite"/>
    </source>
</evidence>
<dbReference type="GO" id="GO:0042274">
    <property type="term" value="P:ribosomal small subunit biogenesis"/>
    <property type="evidence" value="ECO:0007669"/>
    <property type="project" value="TreeGrafter"/>
</dbReference>
<dbReference type="PANTHER" id="PTHR18034:SF4">
    <property type="entry name" value="NUCLEOLAR MIF4G DOMAIN-CONTAINING PROTEIN 1"/>
    <property type="match status" value="1"/>
</dbReference>
<dbReference type="InterPro" id="IPR003891">
    <property type="entry name" value="Initiation_fac_eIF4g_MI"/>
</dbReference>
<feature type="compositionally biased region" description="Basic and acidic residues" evidence="4">
    <location>
        <begin position="326"/>
        <end position="335"/>
    </location>
</feature>
<dbReference type="InParanoid" id="C5DNL2"/>
<dbReference type="SUPFAM" id="SSF48371">
    <property type="entry name" value="ARM repeat"/>
    <property type="match status" value="1"/>
</dbReference>
<feature type="compositionally biased region" description="Basic and acidic residues" evidence="4">
    <location>
        <begin position="74"/>
        <end position="89"/>
    </location>
</feature>
<dbReference type="FunCoup" id="C5DNL2">
    <property type="interactions" value="689"/>
</dbReference>
<feature type="compositionally biased region" description="Acidic residues" evidence="4">
    <location>
        <begin position="433"/>
        <end position="455"/>
    </location>
</feature>
<evidence type="ECO:0000313" key="7">
    <source>
        <dbReference type="Proteomes" id="UP000002036"/>
    </source>
</evidence>
<keyword evidence="7" id="KW-1185">Reference proteome</keyword>
<dbReference type="Gene3D" id="1.25.40.180">
    <property type="match status" value="1"/>
</dbReference>
<feature type="compositionally biased region" description="Basic and acidic residues" evidence="4">
    <location>
        <begin position="271"/>
        <end position="288"/>
    </location>
</feature>
<feature type="region of interest" description="Disordered" evidence="4">
    <location>
        <begin position="394"/>
        <end position="483"/>
    </location>
</feature>
<sequence length="1075" mass="121562">MRCDEQKSCAQQTLDMSKSHGIRIPGVLLDELKATDYDGDDRFATKKRKQSSQIGRKEKRKQQRMAKKQTRQGHKQESERKGQGHESKGHAKVKNNKNAKKPSKLTEKKRQAAPAKAAKDVSNPFSSDDELSSGDFEEFDEEDLDSEEWEQLRDLEGTDDEDEKAEEEDDDDSHQSVSESSDESEATMTPEETMAALKRAKEKKNAAQTQQARAQHSESEEEEEEEVDEQLSEFDESDSGDDSESQVMTVEETMAALKRAKEKKLQQKHAAKADRREERNGRNIKNAEEAFSGQDESEAEGMTAEETMEALKQAKEKKRKQSKGHASKDSKDEKFATPALSPSELAQAEKDKWDYDYYAKKLGMKGNKKKLKAKDDFDAIGGLLEGLDFFENYTSDEVQSSSGESEEEQSSDGGEDESEPEEGSSDAGKAFSSDDEISEGDFDEFDEEDLDEDEWEQLRELEGGEKPAKSSKKENPYAAPVSAASAYVPPSLRKKNLENVESETAIEVGKKVKSSLNKLSESNITVIVSALNEIYDSYPRQLVNEALAHQTLQIVAHRDKLLDSFIINYAAVVYSLWRLRGTEVGASFIQTWVERLLESYHSEQQRLENEKEHGGPLIASKECNNLIALLSYCYNFGLISCRLVYDLVKVLISTPNEFTTELLLRVISISGQLIRGDDPKALKEIIVELLNSVKTVQQSPRMKFLLEVMSDLKNNRLKPSLLALSHSGLKKQLSNFLSNTATAANDPLQVSLYDINNIETRGKWWLVGASWKGNMDSAFESRNDSKTGSDNAIQSSILIEDNILDDIPDWSEIARAQKMNTEVRRAIFVSIMSAQDFLDAFANIEKLNLKNKQSLEIPRVLVHCLTMEGTSGSYNPFYTLLAIKLCQHNHHIAKSFQFMFWDMTKKFEHEEDSSDEEGFASGEEMDENESLKKISCQGKFFGTLLAEEVLKLDVFKHVPLMGGLNEDGTLFMEVLLFQFLLSIGKKCEKKTKKGSQRIYTYEDGVFERLIEQGLKLENKSSIFMALKVFLGKRLKYHAYITEPKDSKGYEREKRRLDWATSRFGEVLADEIEPSE</sequence>
<dbReference type="InterPro" id="IPR050781">
    <property type="entry name" value="CWC22_splicing_factor"/>
</dbReference>
<proteinExistence type="inferred from homology"/>
<evidence type="ECO:0000259" key="5">
    <source>
        <dbReference type="PROSITE" id="PS51366"/>
    </source>
</evidence>
<feature type="compositionally biased region" description="Acidic residues" evidence="4">
    <location>
        <begin position="127"/>
        <end position="149"/>
    </location>
</feature>
<dbReference type="Pfam" id="PF02854">
    <property type="entry name" value="MIF4G"/>
    <property type="match status" value="1"/>
</dbReference>
<feature type="region of interest" description="Disordered" evidence="4">
    <location>
        <begin position="1"/>
        <end position="348"/>
    </location>
</feature>
<gene>
    <name evidence="6" type="ordered locus">KLTH0G17952g</name>
</gene>
<feature type="compositionally biased region" description="Basic residues" evidence="4">
    <location>
        <begin position="57"/>
        <end position="73"/>
    </location>
</feature>
<feature type="compositionally biased region" description="Acidic residues" evidence="4">
    <location>
        <begin position="219"/>
        <end position="244"/>
    </location>
</feature>
<dbReference type="InterPro" id="IPR003890">
    <property type="entry name" value="MIF4G-like_typ-3"/>
</dbReference>
<feature type="compositionally biased region" description="Acidic residues" evidence="4">
    <location>
        <begin position="157"/>
        <end position="172"/>
    </location>
</feature>
<protein>
    <submittedName>
        <fullName evidence="6">KLTH0G17952p</fullName>
    </submittedName>
</protein>